<protein>
    <submittedName>
        <fullName evidence="3">Uncharacterized protein</fullName>
    </submittedName>
</protein>
<keyword evidence="2" id="KW-1133">Transmembrane helix</keyword>
<evidence type="ECO:0000313" key="4">
    <source>
        <dbReference type="Proteomes" id="UP000620559"/>
    </source>
</evidence>
<feature type="region of interest" description="Disordered" evidence="1">
    <location>
        <begin position="133"/>
        <end position="157"/>
    </location>
</feature>
<accession>A0A8J7K0R5</accession>
<keyword evidence="2" id="KW-0812">Transmembrane</keyword>
<dbReference type="InterPro" id="IPR046599">
    <property type="entry name" value="DUF6658"/>
</dbReference>
<dbReference type="Pfam" id="PF20363">
    <property type="entry name" value="DUF6658"/>
    <property type="match status" value="2"/>
</dbReference>
<keyword evidence="2" id="KW-0472">Membrane</keyword>
<dbReference type="RefSeq" id="WP_193921328.1">
    <property type="nucleotide sequence ID" value="NZ_JADEWL010000046.1"/>
</dbReference>
<evidence type="ECO:0000256" key="1">
    <source>
        <dbReference type="SAM" id="MobiDB-lite"/>
    </source>
</evidence>
<keyword evidence="4" id="KW-1185">Reference proteome</keyword>
<gene>
    <name evidence="3" type="ORF">IQ247_15095</name>
</gene>
<reference evidence="3" key="1">
    <citation type="submission" date="2020-10" db="EMBL/GenBank/DDBJ databases">
        <authorList>
            <person name="Castelo-Branco R."/>
            <person name="Eusebio N."/>
            <person name="Adriana R."/>
            <person name="Vieira A."/>
            <person name="Brugerolle De Fraissinette N."/>
            <person name="Rezende De Castro R."/>
            <person name="Schneider M.P."/>
            <person name="Vasconcelos V."/>
            <person name="Leao P.N."/>
        </authorList>
    </citation>
    <scope>NUCLEOTIDE SEQUENCE</scope>
    <source>
        <strain evidence="3">LEGE 06105</strain>
    </source>
</reference>
<evidence type="ECO:0000256" key="2">
    <source>
        <dbReference type="SAM" id="Phobius"/>
    </source>
</evidence>
<dbReference type="AlphaFoldDB" id="A0A8J7K0R5"/>
<dbReference type="EMBL" id="JADEWL010000046">
    <property type="protein sequence ID" value="MBE9213976.1"/>
    <property type="molecule type" value="Genomic_DNA"/>
</dbReference>
<feature type="transmembrane region" description="Helical" evidence="2">
    <location>
        <begin position="12"/>
        <end position="32"/>
    </location>
</feature>
<organism evidence="3 4">
    <name type="scientific">Plectonema cf. radiosum LEGE 06105</name>
    <dbReference type="NCBI Taxonomy" id="945769"/>
    <lineage>
        <taxon>Bacteria</taxon>
        <taxon>Bacillati</taxon>
        <taxon>Cyanobacteriota</taxon>
        <taxon>Cyanophyceae</taxon>
        <taxon>Oscillatoriophycideae</taxon>
        <taxon>Oscillatoriales</taxon>
        <taxon>Microcoleaceae</taxon>
        <taxon>Plectonema</taxon>
    </lineage>
</organism>
<evidence type="ECO:0000313" key="3">
    <source>
        <dbReference type="EMBL" id="MBE9213976.1"/>
    </source>
</evidence>
<proteinExistence type="predicted"/>
<name>A0A8J7K0R5_9CYAN</name>
<sequence length="157" mass="17183">MNRLTGFFQKLQLRQIVTIFIAGILLCMTSIVSSNGQYALEVNSNNAALQADKLAQLDIDSQLLIAANKSDGLLYPGAETPQGRIAKEKELPIKNLENINDPEPGGLIQRSPDLGNRVEERIDAVKQSVEEASSFLKDKAQEANARPEIQRNPALGK</sequence>
<comment type="caution">
    <text evidence="3">The sequence shown here is derived from an EMBL/GenBank/DDBJ whole genome shotgun (WGS) entry which is preliminary data.</text>
</comment>
<dbReference type="Proteomes" id="UP000620559">
    <property type="component" value="Unassembled WGS sequence"/>
</dbReference>